<dbReference type="HOGENOM" id="CLU_002706_29_0_1"/>
<keyword evidence="15" id="KW-0325">Glycoprotein</keyword>
<feature type="binding site" evidence="21">
    <location>
        <position position="640"/>
    </location>
    <ligand>
        <name>Ca(2+)</name>
        <dbReference type="ChEBI" id="CHEBI:29108"/>
        <label>1</label>
    </ligand>
</feature>
<dbReference type="GO" id="GO:0009451">
    <property type="term" value="P:RNA modification"/>
    <property type="evidence" value="ECO:0007669"/>
    <property type="project" value="InterPro"/>
</dbReference>
<name>A0A0D9ZR35_9ORYZ</name>
<comment type="cofactor">
    <cofactor evidence="21">
        <name>Ca(2+)</name>
        <dbReference type="ChEBI" id="CHEBI:29108"/>
    </cofactor>
    <text evidence="21">Binds 2 calcium ions per subunit.</text>
</comment>
<evidence type="ECO:0000256" key="16">
    <source>
        <dbReference type="ARBA" id="ARBA00023283"/>
    </source>
</evidence>
<dbReference type="FunFam" id="1.25.40.10:FF:000073">
    <property type="entry name" value="Pentatricopeptide repeat-containing protein chloroplastic"/>
    <property type="match status" value="1"/>
</dbReference>
<dbReference type="PRINTS" id="PR00458">
    <property type="entry name" value="PEROXIDASE"/>
</dbReference>
<dbReference type="PROSITE" id="PS51375">
    <property type="entry name" value="PPR"/>
    <property type="match status" value="4"/>
</dbReference>
<dbReference type="InterPro" id="IPR011990">
    <property type="entry name" value="TPR-like_helical_dom_sf"/>
</dbReference>
<dbReference type="Pfam" id="PF00141">
    <property type="entry name" value="peroxidase"/>
    <property type="match status" value="1"/>
</dbReference>
<dbReference type="FunFam" id="1.25.40.10:FF:001566">
    <property type="entry name" value="Tetratricopeptide repeat (TPR)-like superfamily protein"/>
    <property type="match status" value="1"/>
</dbReference>
<comment type="function">
    <text evidence="2">Removal of H(2)O(2), oxidation of toxic reductants, biosynthesis and degradation of lignin, suberization, auxin catabolism, response to environmental stresses such as wounding, pathogen attack and oxidative stress. These functions might be dependent on each isozyme/isoform in each plant tissue.</text>
</comment>
<keyword evidence="16" id="KW-0873">Pyrrolidone carboxylic acid</keyword>
<feature type="active site" description="Proton acceptor" evidence="19">
    <location>
        <position position="639"/>
    </location>
</feature>
<evidence type="ECO:0000256" key="3">
    <source>
        <dbReference type="ARBA" id="ARBA00012313"/>
    </source>
</evidence>
<evidence type="ECO:0000256" key="2">
    <source>
        <dbReference type="ARBA" id="ARBA00002322"/>
    </source>
</evidence>
<organism evidence="27">
    <name type="scientific">Oryza glumipatula</name>
    <dbReference type="NCBI Taxonomy" id="40148"/>
    <lineage>
        <taxon>Eukaryota</taxon>
        <taxon>Viridiplantae</taxon>
        <taxon>Streptophyta</taxon>
        <taxon>Embryophyta</taxon>
        <taxon>Tracheophyta</taxon>
        <taxon>Spermatophyta</taxon>
        <taxon>Magnoliopsida</taxon>
        <taxon>Liliopsida</taxon>
        <taxon>Poales</taxon>
        <taxon>Poaceae</taxon>
        <taxon>BOP clade</taxon>
        <taxon>Oryzoideae</taxon>
        <taxon>Oryzeae</taxon>
        <taxon>Oryzinae</taxon>
        <taxon>Oryza</taxon>
    </lineage>
</organism>
<evidence type="ECO:0000256" key="9">
    <source>
        <dbReference type="ARBA" id="ARBA00022737"/>
    </source>
</evidence>
<evidence type="ECO:0000313" key="27">
    <source>
        <dbReference type="EnsemblPlants" id="OGLUM04G26080.1"/>
    </source>
</evidence>
<dbReference type="FunFam" id="1.25.40.10:FF:000452">
    <property type="entry name" value="pentatricopeptide repeat-containing protein At2g03880, mitochondrial"/>
    <property type="match status" value="1"/>
</dbReference>
<comment type="cofactor">
    <cofactor evidence="21">
        <name>heme b</name>
        <dbReference type="ChEBI" id="CHEBI:60344"/>
    </cofactor>
    <text evidence="21">Binds 1 heme b (iron(II)-protoporphyrin IX) group per subunit.</text>
</comment>
<evidence type="ECO:0000256" key="18">
    <source>
        <dbReference type="ARBA" id="ARBA00072322"/>
    </source>
</evidence>
<keyword evidence="6" id="KW-0349">Heme</keyword>
<dbReference type="PROSITE" id="PS50873">
    <property type="entry name" value="PEROXIDASE_4"/>
    <property type="match status" value="1"/>
</dbReference>
<evidence type="ECO:0000256" key="20">
    <source>
        <dbReference type="PIRSR" id="PIRSR600823-2"/>
    </source>
</evidence>
<dbReference type="GO" id="GO:0046872">
    <property type="term" value="F:metal ion binding"/>
    <property type="evidence" value="ECO:0007669"/>
    <property type="project" value="UniProtKB-KW"/>
</dbReference>
<feature type="site" description="Transition state stabilizer" evidence="22">
    <location>
        <position position="635"/>
    </location>
</feature>
<feature type="disulfide bond" evidence="23">
    <location>
        <begin position="773"/>
        <end position="805"/>
    </location>
</feature>
<dbReference type="AlphaFoldDB" id="A0A0D9ZR35"/>
<keyword evidence="17" id="KW-0376">Hydrogen peroxide</keyword>
<reference evidence="27" key="2">
    <citation type="submission" date="2018-05" db="EMBL/GenBank/DDBJ databases">
        <title>OgluRS3 (Oryza glumaepatula Reference Sequence Version 3).</title>
        <authorList>
            <person name="Zhang J."/>
            <person name="Kudrna D."/>
            <person name="Lee S."/>
            <person name="Talag J."/>
            <person name="Welchert J."/>
            <person name="Wing R.A."/>
        </authorList>
    </citation>
    <scope>NUCLEOTIDE SEQUENCE [LARGE SCALE GENOMIC DNA]</scope>
</reference>
<evidence type="ECO:0000256" key="11">
    <source>
        <dbReference type="ARBA" id="ARBA00022946"/>
    </source>
</evidence>
<evidence type="ECO:0000256" key="6">
    <source>
        <dbReference type="ARBA" id="ARBA00022617"/>
    </source>
</evidence>
<keyword evidence="10 21" id="KW-0106">Calcium</keyword>
<dbReference type="SUPFAM" id="SSF48113">
    <property type="entry name" value="Heme-dependent peroxidases"/>
    <property type="match status" value="1"/>
</dbReference>
<dbReference type="InterPro" id="IPR046960">
    <property type="entry name" value="PPR_At4g14850-like_plant"/>
</dbReference>
<dbReference type="GO" id="GO:0003723">
    <property type="term" value="F:RNA binding"/>
    <property type="evidence" value="ECO:0007669"/>
    <property type="project" value="InterPro"/>
</dbReference>
<keyword evidence="28" id="KW-1185">Reference proteome</keyword>
<feature type="binding site" description="axial binding residue" evidence="21">
    <location>
        <position position="766"/>
    </location>
    <ligand>
        <name>heme b</name>
        <dbReference type="ChEBI" id="CHEBI:60344"/>
    </ligand>
    <ligandPart>
        <name>Fe</name>
        <dbReference type="ChEBI" id="CHEBI:18248"/>
    </ligandPart>
</feature>
<feature type="disulfide bond" evidence="23">
    <location>
        <begin position="693"/>
        <end position="896"/>
    </location>
</feature>
<dbReference type="InterPro" id="IPR010255">
    <property type="entry name" value="Haem_peroxidase_sf"/>
</dbReference>
<evidence type="ECO:0000256" key="23">
    <source>
        <dbReference type="PIRSR" id="PIRSR600823-5"/>
    </source>
</evidence>
<dbReference type="FunFam" id="1.10.520.10:FF:000001">
    <property type="entry name" value="Peroxidase"/>
    <property type="match status" value="1"/>
</dbReference>
<dbReference type="InterPro" id="IPR019794">
    <property type="entry name" value="Peroxidases_AS"/>
</dbReference>
<dbReference type="InterPro" id="IPR002016">
    <property type="entry name" value="Haem_peroxidase"/>
</dbReference>
<feature type="disulfide bond" evidence="23">
    <location>
        <begin position="608"/>
        <end position="687"/>
    </location>
</feature>
<evidence type="ECO:0000256" key="5">
    <source>
        <dbReference type="ARBA" id="ARBA00022559"/>
    </source>
</evidence>
<feature type="domain" description="Plant heme peroxidase family profile" evidence="26">
    <location>
        <begin position="598"/>
        <end position="900"/>
    </location>
</feature>
<keyword evidence="8" id="KW-0732">Signal</keyword>
<dbReference type="InterPro" id="IPR002885">
    <property type="entry name" value="PPR_rpt"/>
</dbReference>
<dbReference type="PRINTS" id="PR00461">
    <property type="entry name" value="PLPEROXIDASE"/>
</dbReference>
<dbReference type="PANTHER" id="PTHR24015">
    <property type="entry name" value="OS07G0578800 PROTEIN-RELATED"/>
    <property type="match status" value="1"/>
</dbReference>
<evidence type="ECO:0000256" key="17">
    <source>
        <dbReference type="ARBA" id="ARBA00023324"/>
    </source>
</evidence>
<dbReference type="EC" id="1.11.1.7" evidence="3"/>
<accession>A0A0D9ZR35</accession>
<dbReference type="NCBIfam" id="TIGR00756">
    <property type="entry name" value="PPR"/>
    <property type="match status" value="4"/>
</dbReference>
<feature type="binding site" evidence="21">
    <location>
        <position position="647"/>
    </location>
    <ligand>
        <name>Ca(2+)</name>
        <dbReference type="ChEBI" id="CHEBI:29108"/>
        <label>1</label>
    </ligand>
</feature>
<feature type="binding site" evidence="21">
    <location>
        <position position="643"/>
    </location>
    <ligand>
        <name>Ca(2+)</name>
        <dbReference type="ChEBI" id="CHEBI:29108"/>
        <label>1</label>
    </ligand>
</feature>
<feature type="disulfide bond" evidence="23">
    <location>
        <begin position="641"/>
        <end position="646"/>
    </location>
</feature>
<feature type="binding site" evidence="21">
    <location>
        <position position="825"/>
    </location>
    <ligand>
        <name>Ca(2+)</name>
        <dbReference type="ChEBI" id="CHEBI:29108"/>
        <label>2</label>
    </ligand>
</feature>
<dbReference type="Gene3D" id="1.10.520.10">
    <property type="match status" value="1"/>
</dbReference>
<feature type="binding site" evidence="20">
    <location>
        <position position="735"/>
    </location>
    <ligand>
        <name>substrate</name>
    </ligand>
</feature>
<evidence type="ECO:0000256" key="1">
    <source>
        <dbReference type="ARBA" id="ARBA00000189"/>
    </source>
</evidence>
<feature type="binding site" evidence="21">
    <location>
        <position position="649"/>
    </location>
    <ligand>
        <name>Ca(2+)</name>
        <dbReference type="ChEBI" id="CHEBI:29108"/>
        <label>1</label>
    </ligand>
</feature>
<evidence type="ECO:0000256" key="10">
    <source>
        <dbReference type="ARBA" id="ARBA00022837"/>
    </source>
</evidence>
<proteinExistence type="inferred from homology"/>
<feature type="binding site" evidence="21">
    <location>
        <position position="817"/>
    </location>
    <ligand>
        <name>Ca(2+)</name>
        <dbReference type="ChEBI" id="CHEBI:29108"/>
        <label>2</label>
    </ligand>
</feature>
<evidence type="ECO:0000256" key="19">
    <source>
        <dbReference type="PIRSR" id="PIRSR600823-1"/>
    </source>
</evidence>
<keyword evidence="9" id="KW-0677">Repeat</keyword>
<keyword evidence="11" id="KW-0809">Transit peptide</keyword>
<evidence type="ECO:0000313" key="28">
    <source>
        <dbReference type="Proteomes" id="UP000026961"/>
    </source>
</evidence>
<dbReference type="Gene3D" id="1.25.40.10">
    <property type="entry name" value="Tetratricopeptide repeat domain"/>
    <property type="match status" value="4"/>
</dbReference>
<evidence type="ECO:0000256" key="13">
    <source>
        <dbReference type="ARBA" id="ARBA00023004"/>
    </source>
</evidence>
<dbReference type="InterPro" id="IPR033905">
    <property type="entry name" value="Secretory_peroxidase"/>
</dbReference>
<dbReference type="CDD" id="cd00693">
    <property type="entry name" value="secretory_peroxidase"/>
    <property type="match status" value="1"/>
</dbReference>
<dbReference type="Gene3D" id="1.10.420.10">
    <property type="entry name" value="Peroxidase, domain 2"/>
    <property type="match status" value="1"/>
</dbReference>
<comment type="catalytic activity">
    <reaction evidence="1">
        <text>2 a phenolic donor + H2O2 = 2 a phenolic radical donor + 2 H2O</text>
        <dbReference type="Rhea" id="RHEA:56136"/>
        <dbReference type="ChEBI" id="CHEBI:15377"/>
        <dbReference type="ChEBI" id="CHEBI:16240"/>
        <dbReference type="ChEBI" id="CHEBI:139520"/>
        <dbReference type="ChEBI" id="CHEBI:139521"/>
        <dbReference type="EC" id="1.11.1.7"/>
    </reaction>
</comment>
<evidence type="ECO:0000256" key="14">
    <source>
        <dbReference type="ARBA" id="ARBA00023157"/>
    </source>
</evidence>
<feature type="repeat" description="PPR" evidence="24">
    <location>
        <begin position="179"/>
        <end position="213"/>
    </location>
</feature>
<dbReference type="Gramene" id="OGLUM04G26080.1">
    <property type="protein sequence ID" value="OGLUM04G26080.1"/>
    <property type="gene ID" value="OGLUM04G26080"/>
</dbReference>
<evidence type="ECO:0000256" key="4">
    <source>
        <dbReference type="ARBA" id="ARBA00022525"/>
    </source>
</evidence>
<dbReference type="Pfam" id="PF13041">
    <property type="entry name" value="PPR_2"/>
    <property type="match status" value="3"/>
</dbReference>
<dbReference type="GO" id="GO:0006979">
    <property type="term" value="P:response to oxidative stress"/>
    <property type="evidence" value="ECO:0007669"/>
    <property type="project" value="InterPro"/>
</dbReference>
<evidence type="ECO:0000256" key="22">
    <source>
        <dbReference type="PIRSR" id="PIRSR600823-4"/>
    </source>
</evidence>
<evidence type="ECO:0000259" key="26">
    <source>
        <dbReference type="PROSITE" id="PS50873"/>
    </source>
</evidence>
<feature type="binding site" evidence="21">
    <location>
        <position position="767"/>
    </location>
    <ligand>
        <name>Ca(2+)</name>
        <dbReference type="ChEBI" id="CHEBI:29108"/>
        <label>2</label>
    </ligand>
</feature>
<dbReference type="FunFam" id="1.25.40.10:FF:000381">
    <property type="entry name" value="Pentatricopeptide repeat-containing protein"/>
    <property type="match status" value="1"/>
</dbReference>
<keyword evidence="5" id="KW-0575">Peroxidase</keyword>
<dbReference type="GO" id="GO:0140825">
    <property type="term" value="F:lactoperoxidase activity"/>
    <property type="evidence" value="ECO:0007669"/>
    <property type="project" value="UniProtKB-EC"/>
</dbReference>
<feature type="repeat" description="PPR" evidence="24">
    <location>
        <begin position="382"/>
        <end position="416"/>
    </location>
</feature>
<evidence type="ECO:0000256" key="15">
    <source>
        <dbReference type="ARBA" id="ARBA00023180"/>
    </source>
</evidence>
<keyword evidence="14 23" id="KW-1015">Disulfide bond</keyword>
<dbReference type="FunFam" id="1.10.420.10:FF:000008">
    <property type="entry name" value="Peroxidase"/>
    <property type="match status" value="1"/>
</dbReference>
<keyword evidence="4" id="KW-0964">Secreted</keyword>
<dbReference type="eggNOG" id="KOG4197">
    <property type="taxonomic scope" value="Eukaryota"/>
</dbReference>
<dbReference type="Proteomes" id="UP000026961">
    <property type="component" value="Chromosome 4"/>
</dbReference>
<feature type="repeat" description="PPR" evidence="24">
    <location>
        <begin position="417"/>
        <end position="452"/>
    </location>
</feature>
<evidence type="ECO:0000256" key="7">
    <source>
        <dbReference type="ARBA" id="ARBA00022723"/>
    </source>
</evidence>
<feature type="binding site" evidence="21">
    <location>
        <position position="645"/>
    </location>
    <ligand>
        <name>Ca(2+)</name>
        <dbReference type="ChEBI" id="CHEBI:29108"/>
        <label>1</label>
    </ligand>
</feature>
<keyword evidence="13 21" id="KW-0408">Iron</keyword>
<evidence type="ECO:0000256" key="24">
    <source>
        <dbReference type="PROSITE-ProRule" id="PRU00708"/>
    </source>
</evidence>
<dbReference type="EnsemblPlants" id="OGLUM04G26080.1">
    <property type="protein sequence ID" value="OGLUM04G26080.1"/>
    <property type="gene ID" value="OGLUM04G26080"/>
</dbReference>
<dbReference type="GO" id="GO:0020037">
    <property type="term" value="F:heme binding"/>
    <property type="evidence" value="ECO:0007669"/>
    <property type="project" value="InterPro"/>
</dbReference>
<reference evidence="27" key="1">
    <citation type="submission" date="2015-04" db="UniProtKB">
        <authorList>
            <consortium name="EnsemblPlants"/>
        </authorList>
    </citation>
    <scope>IDENTIFICATION</scope>
</reference>
<feature type="binding site" evidence="21">
    <location>
        <position position="661"/>
    </location>
    <ligand>
        <name>Ca(2+)</name>
        <dbReference type="ChEBI" id="CHEBI:29108"/>
        <label>1</label>
    </ligand>
</feature>
<evidence type="ECO:0000256" key="8">
    <source>
        <dbReference type="ARBA" id="ARBA00022729"/>
    </source>
</evidence>
<evidence type="ECO:0000256" key="12">
    <source>
        <dbReference type="ARBA" id="ARBA00023002"/>
    </source>
</evidence>
<evidence type="ECO:0000256" key="25">
    <source>
        <dbReference type="RuleBase" id="RU004241"/>
    </source>
</evidence>
<evidence type="ECO:0000256" key="21">
    <source>
        <dbReference type="PIRSR" id="PIRSR600823-3"/>
    </source>
</evidence>
<keyword evidence="12" id="KW-0560">Oxidoreductase</keyword>
<feature type="repeat" description="PPR" evidence="24">
    <location>
        <begin position="78"/>
        <end position="112"/>
    </location>
</feature>
<dbReference type="PROSITE" id="PS00436">
    <property type="entry name" value="PEROXIDASE_2"/>
    <property type="match status" value="1"/>
</dbReference>
<dbReference type="FunFam" id="1.25.40.10:FF:001703">
    <property type="entry name" value="Tetratricopeptide repeat (TPR)-like superfamily protein"/>
    <property type="match status" value="1"/>
</dbReference>
<dbReference type="STRING" id="40148.A0A0D9ZR35"/>
<comment type="similarity">
    <text evidence="25">Belongs to the peroxidase family.</text>
</comment>
<keyword evidence="7 21" id="KW-0479">Metal-binding</keyword>
<sequence length="900" mass="98057">MALLMGAKPTTAPFYSSLLQSCISSGAFRQGKSVHGSIVAASASTPDLHLSTKLVIFYARFGDVAAARKVFDGMPHRSVVSWTAMVSGYARNGRPREALELFVLMRASGARPNQFTYGSAASACAGAGCARSGKQVHACAAKGRFAGDMFVQSALMDMHLRCGSVEDARQLFAEMGKKDVVSWNALIRGFVERGHDGDALGLFSSMLKEAMLPDHYTLGSALKACGIVGVAVNVELIHSCIIKLGYWDEKVVIGSLINSYAKCRRMSSARVIYDSISEPDLVSSTALISGYTMDRNYSEDAMELFCKIHRKGLWIDGVLLSSVLCLCASVASARFGTQIHAYMCKKQPMGDIALDNALVDMYAKAGEFSDAKRAFDEMPYRNVISWTSLITACGRNGSGEDAVTLFNRMVEDGVRPNDVTFLSLLSACGHCGLTNKGMEYFTSMMSRYGIDPRAEHYSSAIDLLARGGQLEDAWKLVQKTNFKPNSSMLGAMLGACKLHGNMLLGETAAKNLFSIDPGSSVNYAVLANMYAECSLWEDAQRTREVIDETTDGKEVEGNSFIIGSGSTVVMHNMPYRLLFGFVLPLVLQFSLVLSNPPGLNIGFYQYTCPKAEVIVRDEMTKIISRVPSLAGPLLRMHFHDCFVNGCDGSILLDSTPGSPSEKESIPNLSLRGFGTVDRVKAKLEQACPGVVSCADILALVARDVVFLTKGPHWEVPTGRRDGTRSVKDDAVNNLPPPFFDATRNLYQFFIPKGLDAKDQVVLLGGHTLGTSHCSSFASRLYNFSGTMMADPTLDKYYVPRLKSKCQPGDKTTLVEMDPGSFRTFDTSYYRHIARGRALFTSDETLMLDPFTRGYILRQAGVAGYPAEFFADFAASMVKMGNMQVLTGAQGEIRKHCAFVN</sequence>
<protein>
    <recommendedName>
        <fullName evidence="18">Peroxidase 1</fullName>
        <ecNumber evidence="3">1.11.1.7</ecNumber>
    </recommendedName>
</protein>
<dbReference type="GO" id="GO:0042744">
    <property type="term" value="P:hydrogen peroxide catabolic process"/>
    <property type="evidence" value="ECO:0007669"/>
    <property type="project" value="UniProtKB-KW"/>
</dbReference>
<dbReference type="PANTHER" id="PTHR24015:SF1935">
    <property type="entry name" value="TETRATRICOPEPTIDE REPEAT (TPR)-LIKE SUPERFAMILY PROTEIN"/>
    <property type="match status" value="1"/>
</dbReference>
<dbReference type="InterPro" id="IPR000823">
    <property type="entry name" value="Peroxidase_pln"/>
</dbReference>